<organism evidence="3 4">
    <name type="scientific">Coralloluteibacterium thermophilum</name>
    <dbReference type="NCBI Taxonomy" id="2707049"/>
    <lineage>
        <taxon>Bacteria</taxon>
        <taxon>Pseudomonadati</taxon>
        <taxon>Pseudomonadota</taxon>
        <taxon>Gammaproteobacteria</taxon>
        <taxon>Lysobacterales</taxon>
        <taxon>Lysobacteraceae</taxon>
        <taxon>Coralloluteibacterium</taxon>
    </lineage>
</organism>
<proteinExistence type="predicted"/>
<keyword evidence="3" id="KW-0540">Nuclease</keyword>
<feature type="transmembrane region" description="Helical" evidence="1">
    <location>
        <begin position="53"/>
        <end position="75"/>
    </location>
</feature>
<keyword evidence="4" id="KW-1185">Reference proteome</keyword>
<gene>
    <name evidence="3" type="ORF">ACFO3Q_07685</name>
</gene>
<evidence type="ECO:0000259" key="2">
    <source>
        <dbReference type="Pfam" id="PF04471"/>
    </source>
</evidence>
<sequence>MNAGRSKRTSSGTGAAAAWLIAGVLAACAALLGPSWALAQLDATPAALVAAHAYRLPLAVGLFSLALLAAVTVLWRRHGFRTAPPVVRALAALPAHEVEALVAEAHRQRGFLVHRTALGGADGANLVLRRDRQVALLQCAHWRRRIRLAHLQKLWQLVQDHRADRLVVLGLRDVAPDALAFARGHAIELVVDDALLALVETIPKDDAVLPPPEDTTPPPKVVGCSTVSTAPACPLCQAPTRLVRRHDTQRPYWRCVRAPDCDGTHAA</sequence>
<dbReference type="InterPro" id="IPR007560">
    <property type="entry name" value="Restrct_endonuc_IV_Mrr"/>
</dbReference>
<dbReference type="Proteomes" id="UP001595892">
    <property type="component" value="Unassembled WGS sequence"/>
</dbReference>
<dbReference type="PROSITE" id="PS51257">
    <property type="entry name" value="PROKAR_LIPOPROTEIN"/>
    <property type="match status" value="1"/>
</dbReference>
<reference evidence="4" key="1">
    <citation type="journal article" date="2019" name="Int. J. Syst. Evol. Microbiol.">
        <title>The Global Catalogue of Microorganisms (GCM) 10K type strain sequencing project: providing services to taxonomists for standard genome sequencing and annotation.</title>
        <authorList>
            <consortium name="The Broad Institute Genomics Platform"/>
            <consortium name="The Broad Institute Genome Sequencing Center for Infectious Disease"/>
            <person name="Wu L."/>
            <person name="Ma J."/>
        </authorList>
    </citation>
    <scope>NUCLEOTIDE SEQUENCE [LARGE SCALE GENOMIC DNA]</scope>
    <source>
        <strain evidence="4">CGMCC 1.13574</strain>
    </source>
</reference>
<keyword evidence="1" id="KW-1133">Transmembrane helix</keyword>
<keyword evidence="3" id="KW-0255">Endonuclease</keyword>
<dbReference type="GO" id="GO:0016787">
    <property type="term" value="F:hydrolase activity"/>
    <property type="evidence" value="ECO:0007669"/>
    <property type="project" value="UniProtKB-KW"/>
</dbReference>
<dbReference type="InterPro" id="IPR011335">
    <property type="entry name" value="Restrct_endonuc-II-like"/>
</dbReference>
<evidence type="ECO:0000256" key="1">
    <source>
        <dbReference type="SAM" id="Phobius"/>
    </source>
</evidence>
<protein>
    <submittedName>
        <fullName evidence="3">Restriction endonuclease</fullName>
        <ecNumber evidence="3">3.1.21.-</ecNumber>
    </submittedName>
</protein>
<name>A0ABV9NLY2_9GAMM</name>
<accession>A0ABV9NLY2</accession>
<keyword evidence="1" id="KW-0812">Transmembrane</keyword>
<keyword evidence="3" id="KW-0378">Hydrolase</keyword>
<evidence type="ECO:0000313" key="4">
    <source>
        <dbReference type="Proteomes" id="UP001595892"/>
    </source>
</evidence>
<dbReference type="EC" id="3.1.21.-" evidence="3"/>
<comment type="caution">
    <text evidence="3">The sequence shown here is derived from an EMBL/GenBank/DDBJ whole genome shotgun (WGS) entry which is preliminary data.</text>
</comment>
<dbReference type="Pfam" id="PF04471">
    <property type="entry name" value="Mrr_cat"/>
    <property type="match status" value="1"/>
</dbReference>
<dbReference type="SUPFAM" id="SSF52980">
    <property type="entry name" value="Restriction endonuclease-like"/>
    <property type="match status" value="1"/>
</dbReference>
<evidence type="ECO:0000313" key="3">
    <source>
        <dbReference type="EMBL" id="MFC4728045.1"/>
    </source>
</evidence>
<feature type="domain" description="Restriction endonuclease type IV Mrr" evidence="2">
    <location>
        <begin position="91"/>
        <end position="198"/>
    </location>
</feature>
<dbReference type="RefSeq" id="WP_377004067.1">
    <property type="nucleotide sequence ID" value="NZ_JBHSGG010000022.1"/>
</dbReference>
<keyword evidence="1" id="KW-0472">Membrane</keyword>
<dbReference type="GO" id="GO:0004519">
    <property type="term" value="F:endonuclease activity"/>
    <property type="evidence" value="ECO:0007669"/>
    <property type="project" value="UniProtKB-KW"/>
</dbReference>
<dbReference type="EMBL" id="JBHSGG010000022">
    <property type="protein sequence ID" value="MFC4728045.1"/>
    <property type="molecule type" value="Genomic_DNA"/>
</dbReference>